<dbReference type="InterPro" id="IPR036638">
    <property type="entry name" value="HLH_DNA-bd_sf"/>
</dbReference>
<keyword evidence="4" id="KW-0539">Nucleus</keyword>
<evidence type="ECO:0000256" key="6">
    <source>
        <dbReference type="SAM" id="MobiDB-lite"/>
    </source>
</evidence>
<proteinExistence type="predicted"/>
<dbReference type="SUPFAM" id="SSF47459">
    <property type="entry name" value="HLH, helix-loop-helix DNA-binding domain"/>
    <property type="match status" value="1"/>
</dbReference>
<feature type="region of interest" description="Disordered" evidence="6">
    <location>
        <begin position="44"/>
        <end position="64"/>
    </location>
</feature>
<evidence type="ECO:0000313" key="8">
    <source>
        <dbReference type="Proteomes" id="UP001454036"/>
    </source>
</evidence>
<evidence type="ECO:0000313" key="7">
    <source>
        <dbReference type="EMBL" id="GAA0148256.1"/>
    </source>
</evidence>
<dbReference type="Gene3D" id="1.20.5.340">
    <property type="match status" value="1"/>
</dbReference>
<accession>A0AAV3PBE3</accession>
<dbReference type="PANTHER" id="PTHR46133">
    <property type="entry name" value="BHLH TRANSCRIPTION FACTOR"/>
    <property type="match status" value="1"/>
</dbReference>
<dbReference type="InterPro" id="IPR044818">
    <property type="entry name" value="ILR3-like"/>
</dbReference>
<keyword evidence="2" id="KW-0805">Transcription regulation</keyword>
<dbReference type="GO" id="GO:0005634">
    <property type="term" value="C:nucleus"/>
    <property type="evidence" value="ECO:0007669"/>
    <property type="project" value="UniProtKB-SubCell"/>
</dbReference>
<dbReference type="GO" id="GO:0006879">
    <property type="term" value="P:intracellular iron ion homeostasis"/>
    <property type="evidence" value="ECO:0007669"/>
    <property type="project" value="InterPro"/>
</dbReference>
<evidence type="ECO:0000256" key="2">
    <source>
        <dbReference type="ARBA" id="ARBA00023015"/>
    </source>
</evidence>
<gene>
    <name evidence="7" type="ORF">LIER_07751</name>
</gene>
<evidence type="ECO:0000256" key="1">
    <source>
        <dbReference type="ARBA" id="ARBA00004123"/>
    </source>
</evidence>
<comment type="subcellular location">
    <subcellularLocation>
        <location evidence="1">Nucleus</location>
    </subcellularLocation>
</comment>
<dbReference type="GO" id="GO:0003700">
    <property type="term" value="F:DNA-binding transcription factor activity"/>
    <property type="evidence" value="ECO:0007669"/>
    <property type="project" value="InterPro"/>
</dbReference>
<dbReference type="AlphaFoldDB" id="A0AAV3PBE3"/>
<keyword evidence="8" id="KW-1185">Reference proteome</keyword>
<protein>
    <submittedName>
        <fullName evidence="7">Basic helix-loop-helix transcription factor</fullName>
    </submittedName>
</protein>
<evidence type="ECO:0000256" key="4">
    <source>
        <dbReference type="ARBA" id="ARBA00023242"/>
    </source>
</evidence>
<dbReference type="PANTHER" id="PTHR46133:SF23">
    <property type="entry name" value="TRANSCRIPTION FACTOR ILR3-LIKE"/>
    <property type="match status" value="1"/>
</dbReference>
<organism evidence="7 8">
    <name type="scientific">Lithospermum erythrorhizon</name>
    <name type="common">Purple gromwell</name>
    <name type="synonym">Lithospermum officinale var. erythrorhizon</name>
    <dbReference type="NCBI Taxonomy" id="34254"/>
    <lineage>
        <taxon>Eukaryota</taxon>
        <taxon>Viridiplantae</taxon>
        <taxon>Streptophyta</taxon>
        <taxon>Embryophyta</taxon>
        <taxon>Tracheophyta</taxon>
        <taxon>Spermatophyta</taxon>
        <taxon>Magnoliopsida</taxon>
        <taxon>eudicotyledons</taxon>
        <taxon>Gunneridae</taxon>
        <taxon>Pentapetalae</taxon>
        <taxon>asterids</taxon>
        <taxon>lamiids</taxon>
        <taxon>Boraginales</taxon>
        <taxon>Boraginaceae</taxon>
        <taxon>Boraginoideae</taxon>
        <taxon>Lithospermeae</taxon>
        <taxon>Lithospermum</taxon>
    </lineage>
</organism>
<evidence type="ECO:0000256" key="5">
    <source>
        <dbReference type="SAM" id="Coils"/>
    </source>
</evidence>
<dbReference type="GO" id="GO:0046983">
    <property type="term" value="F:protein dimerization activity"/>
    <property type="evidence" value="ECO:0007669"/>
    <property type="project" value="InterPro"/>
</dbReference>
<reference evidence="7 8" key="1">
    <citation type="submission" date="2024-01" db="EMBL/GenBank/DDBJ databases">
        <title>The complete chloroplast genome sequence of Lithospermum erythrorhizon: insights into the phylogenetic relationship among Boraginaceae species and the maternal lineages of purple gromwells.</title>
        <authorList>
            <person name="Okada T."/>
            <person name="Watanabe K."/>
        </authorList>
    </citation>
    <scope>NUCLEOTIDE SEQUENCE [LARGE SCALE GENOMIC DNA]</scope>
</reference>
<sequence>MALPEENSGWLFELGLIDNMSSLQPNWPENAFVDPLTTTLSSEFGDSLGTSDESKDSGSRKRVRGGACAASESKAFKEKLRRDKLNDRHAHSLYLFLLNMLMHGSVELFNLRVLYYPRFQELSDILEPGKPPKTDKAAILRYAMHMVIQLKEETQKLQESSKNLQEKVNELKAEKNELRDEKQKLKAEKETLEQQVKALSSQCSFMPHTMAIPALFPPQPQLNSKLVPIMSYTGVPMWQFMPQAAVDTSEDHVLRPPVA</sequence>
<keyword evidence="3" id="KW-0804">Transcription</keyword>
<evidence type="ECO:0000256" key="3">
    <source>
        <dbReference type="ARBA" id="ARBA00023163"/>
    </source>
</evidence>
<dbReference type="EMBL" id="BAABME010001210">
    <property type="protein sequence ID" value="GAA0148256.1"/>
    <property type="molecule type" value="Genomic_DNA"/>
</dbReference>
<comment type="caution">
    <text evidence="7">The sequence shown here is derived from an EMBL/GenBank/DDBJ whole genome shotgun (WGS) entry which is preliminary data.</text>
</comment>
<dbReference type="Proteomes" id="UP001454036">
    <property type="component" value="Unassembled WGS sequence"/>
</dbReference>
<feature type="coiled-coil region" evidence="5">
    <location>
        <begin position="147"/>
        <end position="202"/>
    </location>
</feature>
<name>A0AAV3PBE3_LITER</name>
<keyword evidence="5" id="KW-0175">Coiled coil</keyword>